<organism evidence="1 2">
    <name type="scientific">Echinicola strongylocentroti</name>
    <dbReference type="NCBI Taxonomy" id="1795355"/>
    <lineage>
        <taxon>Bacteria</taxon>
        <taxon>Pseudomonadati</taxon>
        <taxon>Bacteroidota</taxon>
        <taxon>Cytophagia</taxon>
        <taxon>Cytophagales</taxon>
        <taxon>Cyclobacteriaceae</taxon>
        <taxon>Echinicola</taxon>
    </lineage>
</organism>
<dbReference type="OrthoDB" id="826796at2"/>
<name>A0A2Z4IMR4_9BACT</name>
<gene>
    <name evidence="1" type="ORF">DN752_18065</name>
</gene>
<accession>A0A2Z4IMR4</accession>
<evidence type="ECO:0000313" key="2">
    <source>
        <dbReference type="Proteomes" id="UP000248688"/>
    </source>
</evidence>
<dbReference type="Proteomes" id="UP000248688">
    <property type="component" value="Chromosome"/>
</dbReference>
<dbReference type="KEGG" id="est:DN752_18065"/>
<dbReference type="RefSeq" id="WP_112785259.1">
    <property type="nucleotide sequence ID" value="NZ_CP030041.1"/>
</dbReference>
<reference evidence="1 2" key="1">
    <citation type="submission" date="2018-06" db="EMBL/GenBank/DDBJ databases">
        <title>Echinicola strongylocentroti sp. nov., isolated from a sea urchin Strongylocentrotus intermedius.</title>
        <authorList>
            <person name="Bae S.S."/>
        </authorList>
    </citation>
    <scope>NUCLEOTIDE SEQUENCE [LARGE SCALE GENOMIC DNA]</scope>
    <source>
        <strain evidence="1 2">MEBiC08714</strain>
    </source>
</reference>
<keyword evidence="2" id="KW-1185">Reference proteome</keyword>
<dbReference type="EMBL" id="CP030041">
    <property type="protein sequence ID" value="AWW31886.1"/>
    <property type="molecule type" value="Genomic_DNA"/>
</dbReference>
<protein>
    <submittedName>
        <fullName evidence="1">DUF2191 domain-containing protein</fullName>
    </submittedName>
</protein>
<dbReference type="AlphaFoldDB" id="A0A2Z4IMR4"/>
<proteinExistence type="predicted"/>
<sequence>MKITAIIEDGMIEELIKESGAKTITEGLKVAIKDYLSKRKIQHLSSQLVNEPLEFSYGADHLREQNRK</sequence>
<evidence type="ECO:0000313" key="1">
    <source>
        <dbReference type="EMBL" id="AWW31886.1"/>
    </source>
</evidence>